<sequence>MPNVYNDIKQTYYAEIQEKKISSYGAYAKRGKGVKHGIGKIYFASDLLRGKEKKKYKKSGKVKVYNMFTSLMTYEDLKTHPKERQTEILTKWRETYSENEIIESLGVEEEVYHQLLADLGLEKKEMKKKRTFPNSRPDADPKQVIPFNDLKKLPKKDQWFLISEYTEKWNAQSLAKIWGKRDSAVHNFKHNLKKLALKNGWIDEYKKDKAQGNIQVLTPAVEESKQEQVGNAGDERVEQLMSEFKEMKTLINTLLSSNNQVAVAETEKISEPDVSGNGENNDKPESFTMNYENETEGFVIFQDLKRFIAVLEKNPDRFKVEVKLTRIEE</sequence>
<gene>
    <name evidence="2" type="ORF">B4167_0369</name>
</gene>
<dbReference type="EMBL" id="JXLU01000105">
    <property type="protein sequence ID" value="KIO71953.1"/>
    <property type="molecule type" value="Genomic_DNA"/>
</dbReference>
<protein>
    <submittedName>
        <fullName evidence="2">Uncharacterized protein</fullName>
    </submittedName>
</protein>
<evidence type="ECO:0000313" key="2">
    <source>
        <dbReference type="EMBL" id="KIO71953.1"/>
    </source>
</evidence>
<dbReference type="OrthoDB" id="2933859at2"/>
<organism evidence="2 3">
    <name type="scientific">Caldibacillus thermoamylovorans</name>
    <dbReference type="NCBI Taxonomy" id="35841"/>
    <lineage>
        <taxon>Bacteria</taxon>
        <taxon>Bacillati</taxon>
        <taxon>Bacillota</taxon>
        <taxon>Bacilli</taxon>
        <taxon>Bacillales</taxon>
        <taxon>Bacillaceae</taxon>
        <taxon>Caldibacillus</taxon>
    </lineage>
</organism>
<dbReference type="AlphaFoldDB" id="A0A0D0F607"/>
<proteinExistence type="predicted"/>
<evidence type="ECO:0000313" key="3">
    <source>
        <dbReference type="Proteomes" id="UP000032076"/>
    </source>
</evidence>
<evidence type="ECO:0000256" key="1">
    <source>
        <dbReference type="SAM" id="MobiDB-lite"/>
    </source>
</evidence>
<feature type="region of interest" description="Disordered" evidence="1">
    <location>
        <begin position="266"/>
        <end position="288"/>
    </location>
</feature>
<reference evidence="2 3" key="1">
    <citation type="submission" date="2015-01" db="EMBL/GenBank/DDBJ databases">
        <title>Draft Genome Sequences of Four Bacillus thermoamylovorans Strains, Isolated From Food Products.</title>
        <authorList>
            <person name="Krawcyk A.O."/>
            <person name="Berendsen E.M."/>
            <person name="Eijlander R.T."/>
            <person name="de Jong A."/>
            <person name="Wells-Bennik M."/>
            <person name="Kuipers O.P."/>
        </authorList>
    </citation>
    <scope>NUCLEOTIDE SEQUENCE [LARGE SCALE GENOMIC DNA]</scope>
    <source>
        <strain evidence="2 3">B4167</strain>
    </source>
</reference>
<dbReference type="Proteomes" id="UP000032076">
    <property type="component" value="Unassembled WGS sequence"/>
</dbReference>
<name>A0A0D0F607_9BACI</name>
<comment type="caution">
    <text evidence="2">The sequence shown here is derived from an EMBL/GenBank/DDBJ whole genome shotgun (WGS) entry which is preliminary data.</text>
</comment>
<dbReference type="KEGG" id="bthv:CQJ30_07175"/>
<accession>A0A0D0F607</accession>
<dbReference type="RefSeq" id="WP_041847022.1">
    <property type="nucleotide sequence ID" value="NZ_CP023704.1"/>
</dbReference>